<comment type="caution">
    <text evidence="7">The sequence shown here is derived from an EMBL/GenBank/DDBJ whole genome shotgun (WGS) entry which is preliminary data.</text>
</comment>
<evidence type="ECO:0000259" key="6">
    <source>
        <dbReference type="Pfam" id="PF08281"/>
    </source>
</evidence>
<dbReference type="Gene3D" id="1.10.10.10">
    <property type="entry name" value="Winged helix-like DNA-binding domain superfamily/Winged helix DNA-binding domain"/>
    <property type="match status" value="1"/>
</dbReference>
<keyword evidence="4" id="KW-0804">Transcription</keyword>
<comment type="similarity">
    <text evidence="1">Belongs to the sigma-70 factor family. ECF subfamily.</text>
</comment>
<feature type="domain" description="RNA polymerase sigma factor 70 region 4 type 2" evidence="6">
    <location>
        <begin position="188"/>
        <end position="239"/>
    </location>
</feature>
<dbReference type="SUPFAM" id="SSF88659">
    <property type="entry name" value="Sigma3 and sigma4 domains of RNA polymerase sigma factors"/>
    <property type="match status" value="1"/>
</dbReference>
<dbReference type="InterPro" id="IPR036388">
    <property type="entry name" value="WH-like_DNA-bd_sf"/>
</dbReference>
<feature type="region of interest" description="Disordered" evidence="5">
    <location>
        <begin position="1"/>
        <end position="22"/>
    </location>
</feature>
<evidence type="ECO:0000313" key="7">
    <source>
        <dbReference type="EMBL" id="MFC5062156.1"/>
    </source>
</evidence>
<organism evidence="7 8">
    <name type="scientific">Actinomycetospora atypica</name>
    <dbReference type="NCBI Taxonomy" id="1290095"/>
    <lineage>
        <taxon>Bacteria</taxon>
        <taxon>Bacillati</taxon>
        <taxon>Actinomycetota</taxon>
        <taxon>Actinomycetes</taxon>
        <taxon>Pseudonocardiales</taxon>
        <taxon>Pseudonocardiaceae</taxon>
        <taxon>Actinomycetospora</taxon>
    </lineage>
</organism>
<dbReference type="Pfam" id="PF08281">
    <property type="entry name" value="Sigma70_r4_2"/>
    <property type="match status" value="1"/>
</dbReference>
<proteinExistence type="inferred from homology"/>
<keyword evidence="3" id="KW-0731">Sigma factor</keyword>
<evidence type="ECO:0000256" key="4">
    <source>
        <dbReference type="ARBA" id="ARBA00023163"/>
    </source>
</evidence>
<dbReference type="RefSeq" id="WP_378035502.1">
    <property type="nucleotide sequence ID" value="NZ_JBHSIV010000006.1"/>
</dbReference>
<protein>
    <submittedName>
        <fullName evidence="7">Sigma factor-like helix-turn-helix DNA-binding protein</fullName>
    </submittedName>
</protein>
<accession>A0ABV9YNP0</accession>
<evidence type="ECO:0000256" key="3">
    <source>
        <dbReference type="ARBA" id="ARBA00023082"/>
    </source>
</evidence>
<evidence type="ECO:0000256" key="1">
    <source>
        <dbReference type="ARBA" id="ARBA00010641"/>
    </source>
</evidence>
<dbReference type="Proteomes" id="UP001595947">
    <property type="component" value="Unassembled WGS sequence"/>
</dbReference>
<keyword evidence="8" id="KW-1185">Reference proteome</keyword>
<dbReference type="InterPro" id="IPR013249">
    <property type="entry name" value="RNA_pol_sigma70_r4_t2"/>
</dbReference>
<reference evidence="8" key="1">
    <citation type="journal article" date="2019" name="Int. J. Syst. Evol. Microbiol.">
        <title>The Global Catalogue of Microorganisms (GCM) 10K type strain sequencing project: providing services to taxonomists for standard genome sequencing and annotation.</title>
        <authorList>
            <consortium name="The Broad Institute Genomics Platform"/>
            <consortium name="The Broad Institute Genome Sequencing Center for Infectious Disease"/>
            <person name="Wu L."/>
            <person name="Ma J."/>
        </authorList>
    </citation>
    <scope>NUCLEOTIDE SEQUENCE [LARGE SCALE GENOMIC DNA]</scope>
    <source>
        <strain evidence="8">CGMCC 4.7093</strain>
    </source>
</reference>
<gene>
    <name evidence="7" type="ORF">ACFPBZ_08060</name>
</gene>
<evidence type="ECO:0000313" key="8">
    <source>
        <dbReference type="Proteomes" id="UP001595947"/>
    </source>
</evidence>
<evidence type="ECO:0000256" key="2">
    <source>
        <dbReference type="ARBA" id="ARBA00023015"/>
    </source>
</evidence>
<dbReference type="EMBL" id="JBHSIV010000006">
    <property type="protein sequence ID" value="MFC5062156.1"/>
    <property type="molecule type" value="Genomic_DNA"/>
</dbReference>
<keyword evidence="2" id="KW-0805">Transcription regulation</keyword>
<evidence type="ECO:0000256" key="5">
    <source>
        <dbReference type="SAM" id="MobiDB-lite"/>
    </source>
</evidence>
<sequence>MSDQDRNTGAGDGAGARGAEADRRLEADAELVAMLRKEGDPNGRAARDLAQALGELGVGALSSMARNGRLFGVLSQRGRGLERPPSEYFDEEQSLIFMSVGVAVQRFMNQEIYGCGWSPTKGASVQTWFVGACLDQFANEYRRFRAQRRTRDELIGDNLDLLEKDGGARGWSRAVAAEDPALTVLDRMELEHILDQMYPLEREIVLLVGQGWSRQEVSRELGISNRKVRSTLERLRDRLSLRREGERADRSVSEAANPAASSVLWRRLSTWGINDAAEAVRVKELIDAQRKVYENPERFALYRPIPGDDRNQLDIVLDGMRSDVHIDNQKKWTADSARVCREVLKRVQEVVPSVSRPGSGKGSSAAMRELYQSLKIVSDSRVSRRGVSS</sequence>
<dbReference type="InterPro" id="IPR013324">
    <property type="entry name" value="RNA_pol_sigma_r3/r4-like"/>
</dbReference>
<name>A0ABV9YNP0_9PSEU</name>